<evidence type="ECO:0000313" key="2">
    <source>
        <dbReference type="Proteomes" id="UP001316803"/>
    </source>
</evidence>
<keyword evidence="2" id="KW-1185">Reference proteome</keyword>
<reference evidence="1 2" key="1">
    <citation type="submission" date="2022-12" db="EMBL/GenBank/DDBJ databases">
        <title>Genomic features and morphological characterization of a novel Knufia sp. strain isolated from spacecraft assembly facility.</title>
        <authorList>
            <person name="Teixeira M."/>
            <person name="Chander A.M."/>
            <person name="Stajich J.E."/>
            <person name="Venkateswaran K."/>
        </authorList>
    </citation>
    <scope>NUCLEOTIDE SEQUENCE [LARGE SCALE GENOMIC DNA]</scope>
    <source>
        <strain evidence="1 2">FJI-L2-BK-P2</strain>
    </source>
</reference>
<sequence length="349" mass="36954">MDPSSATTTSELVIITSSTTVSTSTVLVTEFDVFVAKTYTSVVIETTSTTVVDTITEAVDTFTSTIRTDTTTTVPTPAGFAPVQDTLPDASYVPPAVPKRRDISQRQSVASSYAKLDSPATRFTKQLNRDTTNLEHLKRTLSISTTTSIIETTSASTVVTTTTSILESSTSSAATTTSYDGPVTTIVTTIRTTSTPTSVITATLTISTTTSVTDTVEITETITDTQYTTISSFDACLPNNMANFIGPSSIYNYRLKPGAPGTASVPFPISPKNLYQCCVAANSNTMVNSWWWSNRVNACKSFVLDVCPGPEAASPNEVVLSSIRPLSYVVGNANCGRLVSVAATVTTLV</sequence>
<evidence type="ECO:0000313" key="1">
    <source>
        <dbReference type="EMBL" id="KAK5957118.1"/>
    </source>
</evidence>
<comment type="caution">
    <text evidence="1">The sequence shown here is derived from an EMBL/GenBank/DDBJ whole genome shotgun (WGS) entry which is preliminary data.</text>
</comment>
<dbReference type="AlphaFoldDB" id="A0AAN8F5L9"/>
<gene>
    <name evidence="1" type="ORF">OHC33_001487</name>
</gene>
<accession>A0AAN8F5L9</accession>
<organism evidence="1 2">
    <name type="scientific">Knufia fluminis</name>
    <dbReference type="NCBI Taxonomy" id="191047"/>
    <lineage>
        <taxon>Eukaryota</taxon>
        <taxon>Fungi</taxon>
        <taxon>Dikarya</taxon>
        <taxon>Ascomycota</taxon>
        <taxon>Pezizomycotina</taxon>
        <taxon>Eurotiomycetes</taxon>
        <taxon>Chaetothyriomycetidae</taxon>
        <taxon>Chaetothyriales</taxon>
        <taxon>Trichomeriaceae</taxon>
        <taxon>Knufia</taxon>
    </lineage>
</organism>
<protein>
    <submittedName>
        <fullName evidence="1">Uncharacterized protein</fullName>
    </submittedName>
</protein>
<proteinExistence type="predicted"/>
<name>A0AAN8F5L9_9EURO</name>
<dbReference type="Proteomes" id="UP001316803">
    <property type="component" value="Unassembled WGS sequence"/>
</dbReference>
<dbReference type="EMBL" id="JAKLMC020000003">
    <property type="protein sequence ID" value="KAK5957118.1"/>
    <property type="molecule type" value="Genomic_DNA"/>
</dbReference>